<gene>
    <name evidence="3" type="ORF">HRJ34_17250</name>
</gene>
<keyword evidence="2" id="KW-0560">Oxidoreductase</keyword>
<dbReference type="Pfam" id="PF02615">
    <property type="entry name" value="Ldh_2"/>
    <property type="match status" value="1"/>
</dbReference>
<dbReference type="PANTHER" id="PTHR11091:SF0">
    <property type="entry name" value="MALATE DEHYDROGENASE"/>
    <property type="match status" value="1"/>
</dbReference>
<reference evidence="3" key="1">
    <citation type="submission" date="2020-07" db="EMBL/GenBank/DDBJ databases">
        <authorList>
            <person name="Camacho E."/>
        </authorList>
    </citation>
    <scope>NUCLEOTIDE SEQUENCE</scope>
    <source>
        <strain evidence="3">MPO218</strain>
    </source>
</reference>
<dbReference type="InterPro" id="IPR036111">
    <property type="entry name" value="Mal/L-sulfo/L-lacto_DH-like_sf"/>
</dbReference>
<evidence type="ECO:0000313" key="3">
    <source>
        <dbReference type="EMBL" id="QTH20096.1"/>
    </source>
</evidence>
<dbReference type="Gene3D" id="1.10.1530.10">
    <property type="match status" value="1"/>
</dbReference>
<proteinExistence type="inferred from homology"/>
<dbReference type="GO" id="GO:0016491">
    <property type="term" value="F:oxidoreductase activity"/>
    <property type="evidence" value="ECO:0007669"/>
    <property type="project" value="UniProtKB-KW"/>
</dbReference>
<evidence type="ECO:0000256" key="1">
    <source>
        <dbReference type="ARBA" id="ARBA00006056"/>
    </source>
</evidence>
<dbReference type="InterPro" id="IPR043143">
    <property type="entry name" value="Mal/L-sulf/L-lact_DH-like_NADP"/>
</dbReference>
<comment type="similarity">
    <text evidence="1">Belongs to the LDH2/MDH2 oxidoreductase family.</text>
</comment>
<dbReference type="PANTHER" id="PTHR11091">
    <property type="entry name" value="OXIDOREDUCTASE-RELATED"/>
    <property type="match status" value="1"/>
</dbReference>
<protein>
    <submittedName>
        <fullName evidence="3">Ldh family oxidoreductase</fullName>
    </submittedName>
</protein>
<dbReference type="InterPro" id="IPR003767">
    <property type="entry name" value="Malate/L-lactate_DH-like"/>
</dbReference>
<evidence type="ECO:0000256" key="2">
    <source>
        <dbReference type="ARBA" id="ARBA00023002"/>
    </source>
</evidence>
<organism evidence="3 4">
    <name type="scientific">Rhizorhabdus wittichii</name>
    <dbReference type="NCBI Taxonomy" id="160791"/>
    <lineage>
        <taxon>Bacteria</taxon>
        <taxon>Pseudomonadati</taxon>
        <taxon>Pseudomonadota</taxon>
        <taxon>Alphaproteobacteria</taxon>
        <taxon>Sphingomonadales</taxon>
        <taxon>Sphingomonadaceae</taxon>
        <taxon>Rhizorhabdus</taxon>
    </lineage>
</organism>
<dbReference type="AlphaFoldDB" id="A0A975D0P5"/>
<dbReference type="EMBL" id="CP059319">
    <property type="protein sequence ID" value="QTH20096.1"/>
    <property type="molecule type" value="Genomic_DNA"/>
</dbReference>
<accession>A0A975D0P5</accession>
<dbReference type="SUPFAM" id="SSF89733">
    <property type="entry name" value="L-sulfolactate dehydrogenase-like"/>
    <property type="match status" value="1"/>
</dbReference>
<sequence length="348" mass="35514">MADIATIAADELRRYSADLLDKAGFGEAEAREMADLLVWANQRGVDSHGVLRIPRYVEMLETGLVRADFAFRDVSRTGAVCVLDAGKAPGATAMNRAVGEAATLAARFGIGWCAVRDTSHAGAIGYFVQQLAERGLVGLAMTASKPLMSYFGAKGEALSTNPLAIGVPVPDGGRPVILDMSMAAVALGKIMAAKDAGRPIPIGWGVDAQGADTTDPHAVAAVLPMAGAKGSGLSLMIEILCSLLPGNPSIAPALAGGDPGGFNGVVLAIDPAAFGDRDGFLAQVGVLVDAIHRLEPVPGVSRVLLPGERGHETKEARGAGGIPVAAGTVKRLGELAARLGVSVPAAFQ</sequence>
<reference evidence="3" key="2">
    <citation type="submission" date="2021-04" db="EMBL/GenBank/DDBJ databases">
        <title>Isolation and genomic analysis of the ibuprofen-degrading bacterium Sphingomonas strain MPO218.</title>
        <authorList>
            <person name="Aulestia M."/>
            <person name="Flores A."/>
            <person name="Mangas E.L."/>
            <person name="Perez-Pulido A.J."/>
            <person name="Santero E."/>
            <person name="Camacho E.M."/>
        </authorList>
    </citation>
    <scope>NUCLEOTIDE SEQUENCE</scope>
    <source>
        <strain evidence="3">MPO218</strain>
    </source>
</reference>
<evidence type="ECO:0000313" key="4">
    <source>
        <dbReference type="Proteomes" id="UP000664914"/>
    </source>
</evidence>
<dbReference type="RefSeq" id="WP_208631938.1">
    <property type="nucleotide sequence ID" value="NZ_CP059319.1"/>
</dbReference>
<name>A0A975D0P5_9SPHN</name>
<dbReference type="Proteomes" id="UP000664914">
    <property type="component" value="Chromosome"/>
</dbReference>
<dbReference type="Gene3D" id="3.30.1370.60">
    <property type="entry name" value="Hypothetical oxidoreductase yiak, domain 2"/>
    <property type="match status" value="1"/>
</dbReference>
<dbReference type="InterPro" id="IPR043144">
    <property type="entry name" value="Mal/L-sulf/L-lact_DH-like_ah"/>
</dbReference>